<sequence length="192" mass="21708">MVDTGETHNFLNMKEARRIGMCLTKDTGQFKIVDSKPVATERLVKDVQLKLGPWGGLVNFTVAPINVFDMVMGIEFLTQANAIPIPAVSFLLIMGDCPCLLLTSSRPLHKKKLLSAIQFKKVFKQSDLTFVVMPVMSRHVELKPTILSIQKLLILYENIILEKLTQSLPPRRSMNYEIELLSRVKPPARTPY</sequence>
<dbReference type="OrthoDB" id="1939491at2759"/>
<dbReference type="EMBL" id="BDDD01002158">
    <property type="protein sequence ID" value="GAV80332.1"/>
    <property type="molecule type" value="Genomic_DNA"/>
</dbReference>
<evidence type="ECO:0000313" key="2">
    <source>
        <dbReference type="Proteomes" id="UP000187406"/>
    </source>
</evidence>
<keyword evidence="2" id="KW-1185">Reference proteome</keyword>
<organism evidence="1 2">
    <name type="scientific">Cephalotus follicularis</name>
    <name type="common">Albany pitcher plant</name>
    <dbReference type="NCBI Taxonomy" id="3775"/>
    <lineage>
        <taxon>Eukaryota</taxon>
        <taxon>Viridiplantae</taxon>
        <taxon>Streptophyta</taxon>
        <taxon>Embryophyta</taxon>
        <taxon>Tracheophyta</taxon>
        <taxon>Spermatophyta</taxon>
        <taxon>Magnoliopsida</taxon>
        <taxon>eudicotyledons</taxon>
        <taxon>Gunneridae</taxon>
        <taxon>Pentapetalae</taxon>
        <taxon>rosids</taxon>
        <taxon>fabids</taxon>
        <taxon>Oxalidales</taxon>
        <taxon>Cephalotaceae</taxon>
        <taxon>Cephalotus</taxon>
    </lineage>
</organism>
<reference evidence="2" key="1">
    <citation type="submission" date="2016-04" db="EMBL/GenBank/DDBJ databases">
        <title>Cephalotus genome sequencing.</title>
        <authorList>
            <person name="Fukushima K."/>
            <person name="Hasebe M."/>
            <person name="Fang X."/>
        </authorList>
    </citation>
    <scope>NUCLEOTIDE SEQUENCE [LARGE SCALE GENOMIC DNA]</scope>
    <source>
        <strain evidence="2">cv. St1</strain>
    </source>
</reference>
<dbReference type="InterPro" id="IPR021109">
    <property type="entry name" value="Peptidase_aspartic_dom_sf"/>
</dbReference>
<evidence type="ECO:0008006" key="3">
    <source>
        <dbReference type="Google" id="ProtNLM"/>
    </source>
</evidence>
<dbReference type="Proteomes" id="UP000187406">
    <property type="component" value="Unassembled WGS sequence"/>
</dbReference>
<comment type="caution">
    <text evidence="1">The sequence shown here is derived from an EMBL/GenBank/DDBJ whole genome shotgun (WGS) entry which is preliminary data.</text>
</comment>
<dbReference type="InParanoid" id="A0A1Q3CJQ1"/>
<gene>
    <name evidence="1" type="ORF">CFOL_v3_23793</name>
</gene>
<proteinExistence type="predicted"/>
<dbReference type="AlphaFoldDB" id="A0A1Q3CJQ1"/>
<dbReference type="CDD" id="cd00303">
    <property type="entry name" value="retropepsin_like"/>
    <property type="match status" value="1"/>
</dbReference>
<protein>
    <recommendedName>
        <fullName evidence="3">RVP_2 domain-containing protein</fullName>
    </recommendedName>
</protein>
<dbReference type="Gene3D" id="2.40.70.10">
    <property type="entry name" value="Acid Proteases"/>
    <property type="match status" value="1"/>
</dbReference>
<dbReference type="SUPFAM" id="SSF50630">
    <property type="entry name" value="Acid proteases"/>
    <property type="match status" value="1"/>
</dbReference>
<evidence type="ECO:0000313" key="1">
    <source>
        <dbReference type="EMBL" id="GAV80332.1"/>
    </source>
</evidence>
<accession>A0A1Q3CJQ1</accession>
<name>A0A1Q3CJQ1_CEPFO</name>